<evidence type="ECO:0000256" key="8">
    <source>
        <dbReference type="SAM" id="Phobius"/>
    </source>
</evidence>
<sequence>MAGDIRMKEPRTQRTEQVNTAQQDHSANYLFLIIGTPLVAFLIAASAMLESRGFPVPLVRIGTGAAGLILQAIPFMLLGAMTSAAVSTFVSADFLARHIPKSLAGGLAAALVAGLCLPVCDCMVVPTFANLMRKRLPLPCAVTFLCAVPVMNPMAIWSTWFAFTDKPGMVAARAGLGMVVAIVAGVSFAVWPPRSPAVRERPLTIGRSLVCEDCAGATGDSPESHPPVGLCRQPRRRGTGRGLERFTHFIRHTHDDFMRMMPILLFGTIIASIMRTALSSLTNGSSTLDDAGAIVLILAAMGLAFLCSLCSTSDAVIAASMIGALPVSAMLAFLVFGPMLDLKNTLMLATECRPRFIIRFIATVAAACFLAAIAAHLVMGA</sequence>
<dbReference type="AlphaFoldDB" id="A0A0L7AVS4"/>
<feature type="transmembrane region" description="Helical" evidence="8">
    <location>
        <begin position="106"/>
        <end position="129"/>
    </location>
</feature>
<organism evidence="9 10">
    <name type="scientific">Bifidobacterium breve MCC 1128</name>
    <dbReference type="NCBI Taxonomy" id="1365965"/>
    <lineage>
        <taxon>Bacteria</taxon>
        <taxon>Bacillati</taxon>
        <taxon>Actinomycetota</taxon>
        <taxon>Actinomycetes</taxon>
        <taxon>Bifidobacteriales</taxon>
        <taxon>Bifidobacteriaceae</taxon>
        <taxon>Bifidobacterium</taxon>
    </lineage>
</organism>
<dbReference type="InterPro" id="IPR005524">
    <property type="entry name" value="DUF318"/>
</dbReference>
<feature type="transmembrane region" description="Helical" evidence="8">
    <location>
        <begin position="169"/>
        <end position="191"/>
    </location>
</feature>
<feature type="transmembrane region" description="Helical" evidence="8">
    <location>
        <begin position="356"/>
        <end position="379"/>
    </location>
</feature>
<evidence type="ECO:0000256" key="5">
    <source>
        <dbReference type="ARBA" id="ARBA00022989"/>
    </source>
</evidence>
<keyword evidence="3" id="KW-1003">Cell membrane</keyword>
<feature type="transmembrane region" description="Helical" evidence="8">
    <location>
        <begin position="316"/>
        <end position="336"/>
    </location>
</feature>
<evidence type="ECO:0000256" key="2">
    <source>
        <dbReference type="ARBA" id="ARBA00006386"/>
    </source>
</evidence>
<dbReference type="InterPro" id="IPR052923">
    <property type="entry name" value="UPF0718"/>
</dbReference>
<evidence type="ECO:0000256" key="1">
    <source>
        <dbReference type="ARBA" id="ARBA00004651"/>
    </source>
</evidence>
<dbReference type="EMBL" id="AVQD01000015">
    <property type="protein sequence ID" value="KOA39336.1"/>
    <property type="molecule type" value="Genomic_DNA"/>
</dbReference>
<evidence type="ECO:0000313" key="10">
    <source>
        <dbReference type="Proteomes" id="UP000037193"/>
    </source>
</evidence>
<feature type="region of interest" description="Disordered" evidence="7">
    <location>
        <begin position="1"/>
        <end position="20"/>
    </location>
</feature>
<feature type="transmembrane region" description="Helical" evidence="8">
    <location>
        <begin position="260"/>
        <end position="279"/>
    </location>
</feature>
<proteinExistence type="inferred from homology"/>
<keyword evidence="4 8" id="KW-0812">Transmembrane</keyword>
<accession>A0A0L7AVS4</accession>
<evidence type="ECO:0000256" key="4">
    <source>
        <dbReference type="ARBA" id="ARBA00022692"/>
    </source>
</evidence>
<evidence type="ECO:0000256" key="3">
    <source>
        <dbReference type="ARBA" id="ARBA00022475"/>
    </source>
</evidence>
<comment type="subcellular location">
    <subcellularLocation>
        <location evidence="1">Cell membrane</location>
        <topology evidence="1">Multi-pass membrane protein</topology>
    </subcellularLocation>
</comment>
<dbReference type="Proteomes" id="UP000037193">
    <property type="component" value="Unassembled WGS sequence"/>
</dbReference>
<feature type="transmembrane region" description="Helical" evidence="8">
    <location>
        <begin position="61"/>
        <end position="86"/>
    </location>
</feature>
<comment type="caution">
    <text evidence="9">The sequence shown here is derived from an EMBL/GenBank/DDBJ whole genome shotgun (WGS) entry which is preliminary data.</text>
</comment>
<comment type="similarity">
    <text evidence="2">Belongs to the UPF0718 family.</text>
</comment>
<dbReference type="GO" id="GO:0005886">
    <property type="term" value="C:plasma membrane"/>
    <property type="evidence" value="ECO:0007669"/>
    <property type="project" value="UniProtKB-SubCell"/>
</dbReference>
<gene>
    <name evidence="9" type="ORF">BBM1128_08720</name>
</gene>
<dbReference type="Pfam" id="PF03773">
    <property type="entry name" value="ArsP_1"/>
    <property type="match status" value="1"/>
</dbReference>
<keyword evidence="6 8" id="KW-0472">Membrane</keyword>
<dbReference type="PANTHER" id="PTHR34184:SF4">
    <property type="entry name" value="UPF0718 PROTEIN YCGR"/>
    <property type="match status" value="1"/>
</dbReference>
<evidence type="ECO:0000256" key="6">
    <source>
        <dbReference type="ARBA" id="ARBA00023136"/>
    </source>
</evidence>
<feature type="transmembrane region" description="Helical" evidence="8">
    <location>
        <begin position="141"/>
        <end position="163"/>
    </location>
</feature>
<feature type="compositionally biased region" description="Basic and acidic residues" evidence="7">
    <location>
        <begin position="1"/>
        <end position="14"/>
    </location>
</feature>
<name>A0A0L7AVS4_BIFBR</name>
<dbReference type="PATRIC" id="fig|1365965.3.peg.1752"/>
<evidence type="ECO:0000313" key="9">
    <source>
        <dbReference type="EMBL" id="KOA39336.1"/>
    </source>
</evidence>
<reference evidence="9 10" key="1">
    <citation type="journal article" date="2015" name="Int J Genomics">
        <title>Comparative Genomics Revealed Genetic Diversity and Species/Strain-Level Differences in Carbohydrate Metabolism of Three Probiotic Bifidobacterial Species.</title>
        <authorList>
            <person name="Odamaki T."/>
            <person name="Horigome A."/>
            <person name="Sugahara H."/>
            <person name="Hashikura N."/>
            <person name="Minami J."/>
            <person name="Xiao J.Z."/>
            <person name="Abe F."/>
        </authorList>
    </citation>
    <scope>NUCLEOTIDE SEQUENCE [LARGE SCALE GENOMIC DNA]</scope>
    <source>
        <strain evidence="9 10">MCC 1128</strain>
    </source>
</reference>
<evidence type="ECO:0000256" key="7">
    <source>
        <dbReference type="SAM" id="MobiDB-lite"/>
    </source>
</evidence>
<dbReference type="RefSeq" id="WP_003828598.1">
    <property type="nucleotide sequence ID" value="NZ_AVQD01000015.1"/>
</dbReference>
<protein>
    <submittedName>
        <fullName evidence="9">Permease</fullName>
    </submittedName>
</protein>
<dbReference type="PANTHER" id="PTHR34184">
    <property type="entry name" value="UPF0718 PROTEIN YCGR"/>
    <property type="match status" value="1"/>
</dbReference>
<feature type="transmembrane region" description="Helical" evidence="8">
    <location>
        <begin position="291"/>
        <end position="309"/>
    </location>
</feature>
<feature type="transmembrane region" description="Helical" evidence="8">
    <location>
        <begin position="29"/>
        <end position="49"/>
    </location>
</feature>
<keyword evidence="5 8" id="KW-1133">Transmembrane helix</keyword>